<organism evidence="1 2">
    <name type="scientific">Luteimonas wenzhouensis</name>
    <dbReference type="NCBI Taxonomy" id="2599615"/>
    <lineage>
        <taxon>Bacteria</taxon>
        <taxon>Pseudomonadati</taxon>
        <taxon>Pseudomonadota</taxon>
        <taxon>Gammaproteobacteria</taxon>
        <taxon>Lysobacterales</taxon>
        <taxon>Lysobacteraceae</taxon>
        <taxon>Luteimonas</taxon>
    </lineage>
</organism>
<dbReference type="InterPro" id="IPR010384">
    <property type="entry name" value="MtfA_fam"/>
</dbReference>
<reference evidence="1 2" key="1">
    <citation type="submission" date="2019-07" db="EMBL/GenBank/DDBJ databases">
        <title>Luteimonas sp. YD-1 nov., isolated from acidic soil.</title>
        <authorList>
            <person name="Zhou J."/>
        </authorList>
    </citation>
    <scope>NUCLEOTIDE SEQUENCE [LARGE SCALE GENOMIC DNA]</scope>
    <source>
        <strain evidence="1 2">YD-1</strain>
    </source>
</reference>
<sequence>MLGRAPDPIDDAIWQQVAARVAWVAALDPGRAQRLRALASRFLQRKTITPIEPLALDPAQCATLAALCCLPLLEFGPEGLHGWSQLIVYPDAFRVNRSHVDAAGVLHEWDDELIGEAWDGGPLILSWADVEADLDDPYAGFCVAVHEMAHKLDALDGVLDGTPPLPRAWQREWARDFQQAYDGFVAAVDAGREVAVDPYAAEAPEEFFAVCSEYHFSDPALLRVHLPRVARHLERFYGRSPADARAAGA</sequence>
<proteinExistence type="predicted"/>
<keyword evidence="2" id="KW-1185">Reference proteome</keyword>
<dbReference type="AlphaFoldDB" id="A0A5C5U390"/>
<dbReference type="GO" id="GO:0005829">
    <property type="term" value="C:cytosol"/>
    <property type="evidence" value="ECO:0007669"/>
    <property type="project" value="TreeGrafter"/>
</dbReference>
<evidence type="ECO:0000313" key="2">
    <source>
        <dbReference type="Proteomes" id="UP000315949"/>
    </source>
</evidence>
<dbReference type="CDD" id="cd20169">
    <property type="entry name" value="Peptidase_M90_mtfA"/>
    <property type="match status" value="1"/>
</dbReference>
<dbReference type="InterPro" id="IPR042252">
    <property type="entry name" value="MtfA_N"/>
</dbReference>
<dbReference type="OrthoDB" id="9786424at2"/>
<gene>
    <name evidence="1" type="ORF">FQY79_07545</name>
</gene>
<protein>
    <submittedName>
        <fullName evidence="1">Zinc-dependent peptidase</fullName>
    </submittedName>
</protein>
<dbReference type="Gene3D" id="3.40.390.10">
    <property type="entry name" value="Collagenase (Catalytic Domain)"/>
    <property type="match status" value="1"/>
</dbReference>
<dbReference type="GO" id="GO:0004177">
    <property type="term" value="F:aminopeptidase activity"/>
    <property type="evidence" value="ECO:0007669"/>
    <property type="project" value="TreeGrafter"/>
</dbReference>
<dbReference type="SUPFAM" id="SSF55486">
    <property type="entry name" value="Metalloproteases ('zincins'), catalytic domain"/>
    <property type="match status" value="1"/>
</dbReference>
<dbReference type="EMBL" id="VOHE01000003">
    <property type="protein sequence ID" value="TWT19910.1"/>
    <property type="molecule type" value="Genomic_DNA"/>
</dbReference>
<dbReference type="PANTHER" id="PTHR30164">
    <property type="entry name" value="MTFA PEPTIDASE"/>
    <property type="match status" value="1"/>
</dbReference>
<dbReference type="GO" id="GO:0008237">
    <property type="term" value="F:metallopeptidase activity"/>
    <property type="evidence" value="ECO:0007669"/>
    <property type="project" value="InterPro"/>
</dbReference>
<dbReference type="Pfam" id="PF06167">
    <property type="entry name" value="Peptidase_M90"/>
    <property type="match status" value="1"/>
</dbReference>
<dbReference type="Proteomes" id="UP000315949">
    <property type="component" value="Unassembled WGS sequence"/>
</dbReference>
<dbReference type="Gene3D" id="1.10.472.150">
    <property type="entry name" value="Glucose-regulated metallo-peptidase M90, N-terminal domain"/>
    <property type="match status" value="1"/>
</dbReference>
<dbReference type="PANTHER" id="PTHR30164:SF2">
    <property type="entry name" value="PROTEIN MTFA"/>
    <property type="match status" value="1"/>
</dbReference>
<name>A0A5C5U390_9GAMM</name>
<dbReference type="InterPro" id="IPR024079">
    <property type="entry name" value="MetalloPept_cat_dom_sf"/>
</dbReference>
<comment type="caution">
    <text evidence="1">The sequence shown here is derived from an EMBL/GenBank/DDBJ whole genome shotgun (WGS) entry which is preliminary data.</text>
</comment>
<evidence type="ECO:0000313" key="1">
    <source>
        <dbReference type="EMBL" id="TWT19910.1"/>
    </source>
</evidence>
<accession>A0A5C5U390</accession>